<proteinExistence type="predicted"/>
<dbReference type="EMBL" id="FOJT01000001">
    <property type="protein sequence ID" value="SFA73971.1"/>
    <property type="molecule type" value="Genomic_DNA"/>
</dbReference>
<dbReference type="RefSeq" id="WP_091473237.1">
    <property type="nucleotide sequence ID" value="NZ_FOJT01000001.1"/>
</dbReference>
<name>A0A1I0VCB3_9FLAO</name>
<organism evidence="1 2">
    <name type="scientific">Flavobacterium swingsii</name>
    <dbReference type="NCBI Taxonomy" id="498292"/>
    <lineage>
        <taxon>Bacteria</taxon>
        <taxon>Pseudomonadati</taxon>
        <taxon>Bacteroidota</taxon>
        <taxon>Flavobacteriia</taxon>
        <taxon>Flavobacteriales</taxon>
        <taxon>Flavobacteriaceae</taxon>
        <taxon>Flavobacterium</taxon>
    </lineage>
</organism>
<keyword evidence="2" id="KW-1185">Reference proteome</keyword>
<dbReference type="STRING" id="498292.SAMN05660845_0313"/>
<evidence type="ECO:0000313" key="1">
    <source>
        <dbReference type="EMBL" id="SFA73971.1"/>
    </source>
</evidence>
<dbReference type="OrthoDB" id="840060at2"/>
<gene>
    <name evidence="1" type="ORF">SAMN05660845_0313</name>
</gene>
<reference evidence="2" key="1">
    <citation type="submission" date="2016-10" db="EMBL/GenBank/DDBJ databases">
        <authorList>
            <person name="Varghese N."/>
            <person name="Submissions S."/>
        </authorList>
    </citation>
    <scope>NUCLEOTIDE SEQUENCE [LARGE SCALE GENOMIC DNA]</scope>
    <source>
        <strain evidence="2">DSM 21789</strain>
    </source>
</reference>
<accession>A0A1I0VCB3</accession>
<dbReference type="AlphaFoldDB" id="A0A1I0VCB3"/>
<dbReference type="Proteomes" id="UP000199604">
    <property type="component" value="Unassembled WGS sequence"/>
</dbReference>
<evidence type="ECO:0000313" key="2">
    <source>
        <dbReference type="Proteomes" id="UP000199604"/>
    </source>
</evidence>
<sequence>MLDYTIFILEKVSFDLNLFSKELLKALKILIPSDIIQLRDWFYYFAKDKRELLIFGSYF</sequence>
<protein>
    <submittedName>
        <fullName evidence="1">Uncharacterized protein</fullName>
    </submittedName>
</protein>